<dbReference type="Pfam" id="PF15612">
    <property type="entry name" value="WHIM1"/>
    <property type="match status" value="1"/>
</dbReference>
<dbReference type="EnsemblPlants" id="Pp3c1_860V3.1">
    <property type="protein sequence ID" value="Pp3c1_860V3.1"/>
    <property type="gene ID" value="Pp3c1_860"/>
</dbReference>
<dbReference type="Proteomes" id="UP000006727">
    <property type="component" value="Chromosome 1"/>
</dbReference>
<dbReference type="SUPFAM" id="SSF47370">
    <property type="entry name" value="Bromodomain"/>
    <property type="match status" value="1"/>
</dbReference>
<feature type="region of interest" description="Disordered" evidence="12">
    <location>
        <begin position="3322"/>
        <end position="3341"/>
    </location>
</feature>
<feature type="compositionally biased region" description="Polar residues" evidence="12">
    <location>
        <begin position="3231"/>
        <end position="3278"/>
    </location>
</feature>
<dbReference type="PROSITE" id="PS50016">
    <property type="entry name" value="ZF_PHD_2"/>
    <property type="match status" value="2"/>
</dbReference>
<dbReference type="InterPro" id="IPR028941">
    <property type="entry name" value="WHIM2_dom"/>
</dbReference>
<feature type="region of interest" description="Disordered" evidence="12">
    <location>
        <begin position="1"/>
        <end position="65"/>
    </location>
</feature>
<dbReference type="Gramene" id="Pp3c1_860V3.1">
    <property type="protein sequence ID" value="Pp3c1_860V3.1"/>
    <property type="gene ID" value="Pp3c1_860"/>
</dbReference>
<feature type="compositionally biased region" description="Polar residues" evidence="12">
    <location>
        <begin position="2085"/>
        <end position="2099"/>
    </location>
</feature>
<dbReference type="Pfam" id="PF00628">
    <property type="entry name" value="PHD"/>
    <property type="match status" value="1"/>
</dbReference>
<feature type="compositionally biased region" description="Basic and acidic residues" evidence="12">
    <location>
        <begin position="3366"/>
        <end position="3375"/>
    </location>
</feature>
<evidence type="ECO:0000256" key="3">
    <source>
        <dbReference type="ARBA" id="ARBA00022723"/>
    </source>
</evidence>
<evidence type="ECO:0000313" key="17">
    <source>
        <dbReference type="EnsemblPlants" id="Pp3c1_860V3.1"/>
    </source>
</evidence>
<keyword evidence="6" id="KW-0805">Transcription regulation</keyword>
<evidence type="ECO:0000256" key="9">
    <source>
        <dbReference type="ARBA" id="ARBA00023242"/>
    </source>
</evidence>
<keyword evidence="8" id="KW-0804">Transcription</keyword>
<comment type="subcellular location">
    <subcellularLocation>
        <location evidence="1">Nucleus</location>
    </subcellularLocation>
</comment>
<dbReference type="PaxDb" id="3218-PP1S200_118V6.1"/>
<feature type="region of interest" description="Disordered" evidence="12">
    <location>
        <begin position="3118"/>
        <end position="3171"/>
    </location>
</feature>
<dbReference type="InterPro" id="IPR003888">
    <property type="entry name" value="FYrich_N"/>
</dbReference>
<feature type="compositionally biased region" description="Polar residues" evidence="12">
    <location>
        <begin position="2325"/>
        <end position="2338"/>
    </location>
</feature>
<feature type="region of interest" description="Disordered" evidence="12">
    <location>
        <begin position="2302"/>
        <end position="2350"/>
    </location>
</feature>
<proteinExistence type="inferred from homology"/>
<dbReference type="InterPro" id="IPR018501">
    <property type="entry name" value="DDT_dom"/>
</dbReference>
<dbReference type="OrthoDB" id="1903104at2759"/>
<dbReference type="InterPro" id="IPR028942">
    <property type="entry name" value="WHIM1_dom"/>
</dbReference>
<keyword evidence="7 10" id="KW-0103">Bromodomain</keyword>
<feature type="region of interest" description="Disordered" evidence="12">
    <location>
        <begin position="3362"/>
        <end position="3384"/>
    </location>
</feature>
<feature type="compositionally biased region" description="Pro residues" evidence="12">
    <location>
        <begin position="3741"/>
        <end position="3751"/>
    </location>
</feature>
<feature type="region of interest" description="Disordered" evidence="12">
    <location>
        <begin position="117"/>
        <end position="145"/>
    </location>
</feature>
<sequence length="3760" mass="409525">MDASLRRECSAPEVPLQVEASGGTEAGYNIGKQGTSGVLEAQPTGVSSVEPMQNAEASPLDGSSKMPVHVSKGGTNENFRVFGSSTAENLVMPTLQNSDNGNVETLKKEHVLSLKKSSIENGAKRESELSNGSKGVLKDIPPKSQVPMRKLARKSGLLKSETIPAPKTELSVADAVKEGILKKEREEQDRKEAVDAVMEIHGVRKQVTGHAVSFPGVAGPESGRLCHCCSRPESSKSTIFCDKCERGFHVDCVKHWPKPAQELDVWHCGPCGLQPGHYWPLGRVLIIYDNAVAEYKKYSSSFLTTLQRKEESSFGTFSQGMGQTTHEKSDGLEGVAKVKVIRDFKKEARKGNSKVSKAVTSSVSVVSKAGPGMPLHVKEFGSVTDIEASGESVQQPKPLSYSGFVPIQPKSSLSSIAPIVNFMVPPEANAVKTLTSPNVPIPPSHQSRNILLFNEFTVSSTPGFSHTGSISSHVAEPKVLYTTSKDSTGPTALSSKIEIASVRSQHQKTSVMDQYAASPKPNLLGFSHLSSTPNQMSVQQKTALASGAVSIEVSSTERLRPFAVGERLTEREELLKEAKDSLNQLRTFITALKGNLAEDWRVILRKRPTGAQEKFYLSPAKRKYRSRQDVARFLGLVDDPKCQRTKPCNLGTSLDKPLDKNNSHPPASQANAVTNLPMFCGDVMIEKLGVIDSRPTYSDEHHIWPVGFRSSWHDPETRSYCISEVEDGGELGPIFRVTRKLVIVPANGKNDLLATSSLGEAALDISGIPVEPKKVKIWEDISSSHEVTSEVVSAKIGDSSIFKVPTEGNQIDAQKQHTEVFNKHASKFGVNIEAGSEKEGVSQFEEAREGKTSIMNGDPSSASSTKQILASHSIGQSIIDLTEEKELPLKPHSETVLDIKVSASDVKGDLSTIDVTKDACASENVKVNLHHSETPPVVIELSDEEDEKPSSLVFSDKASAAAREGPGKASGFSLPHIKPLPNNLMEELTVEARRPGEAWKVFGKKFVEQCKKSLGSGLNCAVPILDATNDYVIYNSGTSTLWDGSTDIANAALLNQKSVDGSETTKALFYDRLEKRLGEDRFGLNLPVVQNMIKALRIGKPAGYDEAWVKGVDQIDEAAHTASLSLPSQIKETAVTPSDPWKRKKRKKNLDLLAEGNVKKGKPSSAEPAALHPLDLRAGEQFGIEKVVFRNLPPVSSTPTPLLASAIGLGQATGPITTAVAAAAAAAAAAPPPPVVIIEEPRQPPPAGEPILKRLPSELVGDLLQVWEFLCRFSDLFGQDVRFTLEDLEAGLLDVGPVREVEVTTEAKDCSELSGRKGRVSTVVDFSEPSVRTGREGVEYVVDLSESSERDPMKGDKVLNKFIGTADRSHESAEVPDLGQGFNAVMGIVEDAEMKEECCEDLKLEGKESNLHALEEEQSGTKNAVEVFKGTVSKGIAFLAEAHIPLLKFLVSDLKFRISRGLNEDEVEEPKKRGRKRICDVGPLPPEFGDDLPMNAVTWPEVAHRYLVAILDVKKHGDITELAPDERKKLMRYFEGDGGVMGGAVEGVVGVESDAQVLAEAEKELTVRMPKTVEKDIVIFVPQEWDVALTPINPAPKKAKNRKTGDLDPLPKWVEALEPVRKMPTNLGTKLKLQVQEALDYDPPDWAKGTLEWSLSKGTFKSNAAGTTKRAVLEVLAQYHGEELKAINAPRIRKVKAAPSAEHLMQRCRIVLREVAKADSKQVFGNLMGGASAVKSSKDVGTLARPLDFRTIDARLAAGAYGGSTDAFAADMRQIWKNVESVHKSGSAILELANTLSQLFEKLYLKQVVSLIKGMPDTKDDKEKVSDVDTKVDGSVRSNSKAGTKGSGNAADDKLGKAPWEDDTTCRVCGVDEDYDSILLCDGCDAEYHIYCLVPPLEKVPKGNWFCPSCVAVEEGYPEAPSLGEAELREMQEEKERPVAGSILKLEYEDEKVPSIVLEKKPEAEKIGRELRSGIVAGLAVEDEALCEEPDAHFPAVEISVEALLKKLEEKDYWQLSLPDKLFVLKFLCDEALKTPQARAHLEKSVEVTLELQQQLRDLVAERLKIVVPMDVIGHTKPIDKDNLQKPQTNSLPGPSLDTTELKDGVGTAVRASGLELESLGVAETPKLTTVSFPTSNSDDDVLVIGKFSSKTITQENNAGVGKVVHDLDLNVEAGKEPEPDHLRSDHNASFGTSPVELNKERLLVKGFENTKPVELDAVTASQTENTVKVILNQLSPDQKPGLLQDSEQRASEHHGRARESDSGRIHVASVTEGVEDVVTIQPDAASRPLNPLKRSLVIGESNLPSTSMNGPENVKKAKKEENAIQSTPSGIHGTETNDPIKEPSDAQATASKILEDKDARTKALQTARELDMKITKLGSKLFNLTLRREHIGTDHLGREYWALTGIDGRPCLVVADTSAPQERAGQGTNSGSCSQTVEFQGIEDRTTSPIVPSVSKGSSEDKEKDVLNLKTMQERTKWVHYKGDKALDELVKWLSPRDQHERVLRISIYHWRRSLYPRHLLYMPDMKTAVTTTEPSKVVDESRAIKETPFSEMEEISHIRSFPAVNARKLLLKRHTALNTSSRSDLVHQKESHDSKEILDKKSSVLRRCECLELLWDSRYHCLSCHETYESSAEFQTHSNDCPPGSKPSTENGCKDTPALIPAKAKKVAHDSRKLAVKMKKLTSFDKASDLSQSVAKVGITTRSERLRRVLKRESLQPTVDDDVDMDPAESMEFLPKNVESLQTQKILSTGGGNPIEHTSTGLSKALEGFINPSSSTVLPHASGQPVEPTQEPRVEADTFEVTFTVDDFDANSSPSQFGVRSEKRISDSNQLHELKVLNTNQLNLNCSNNRHNGQGNAGLWVDDLNISNPGARGTDLNANQFNCSNNLHGNQGNSGGWVNDLNISDKQVRDQELFHSQSNCSSISRNRQGNNGGWMNDLNISSHSFSDQVMDFNSLKYASSSQGGRGNSGGWANDLNVATQAFREDASLFGYHPPAPALISTPGSGRERASQIKFLNRGPSFASPVQSHLAFDSSLMVGSSPAYPSMESFNSLETSNPVASQYQQFLSSRNTLSQAPVPNSNFLLSLNGTNPKSVSYNQYLTPLDHANSQQLSFQQLLSSNDSLSTSPSSYPDSLPSPENANTTPLSHSNLIHSRDSRNPQPVLYSQGVLPPENLNFDSTSKSPALPFPNLKYTNQSTAPYVDLNPNFNQPGSRPGDLNIHSNPALYANLNPNSNPSTSRHASLNMNSSPLYTNFSTNSHPSASHHTDSSINPNPSLTTDLNISNPLVSLCSQLSLSNNLVDSETKNFEVGRFKSNSWFDSQSTPKPLTVERPPVIPTKPTARRSATWDYLINLPLSSSQGSERLVQKHHESSGRHSSPSPIEVGSLPFDLVFDKPKREDLNESTVPEVYGTLTLDRMLDGQQVQSQINNSCRDTVSMGAGSVTLDLMLEKQEQEHGVIRRTTGSSEFGALSIDLMTVPEEQMEIALADTMDIAEGRCIDGVQVEPVEAAKETRSGNVPDGCSGAPKESCAVAAPAIPPGNDKLACKDQVEGQGEAGVDRVEVEQGEGNTSSEQRILLPPSVPVAGASSARKPVKRFPVANASVHPLVGEQKYLLKGLQISLLDMEAAMVNDILESARASPIRRRAWRAFVKSSSCIYEVTKAIILLELMVKADCLKPSWGYWSSFSAAARSSSLSSLALRLFALDSSIAYEWVKAAEDGKETTLPSKSSKAKKKKPSDLPLPPPPPLPPKQKKKKKKK</sequence>
<dbReference type="KEGG" id="ppp:112285931"/>
<dbReference type="GO" id="GO:0000785">
    <property type="term" value="C:chromatin"/>
    <property type="evidence" value="ECO:0007669"/>
    <property type="project" value="UniProtKB-ARBA"/>
</dbReference>
<feature type="domain" description="PHD-type" evidence="14">
    <location>
        <begin position="1863"/>
        <end position="1913"/>
    </location>
</feature>
<keyword evidence="5" id="KW-0862">Zinc</keyword>
<keyword evidence="3" id="KW-0479">Metal-binding</keyword>
<feature type="compositionally biased region" description="Polar residues" evidence="12">
    <location>
        <begin position="3140"/>
        <end position="3153"/>
    </location>
</feature>
<dbReference type="InterPro" id="IPR011011">
    <property type="entry name" value="Znf_FYVE_PHD"/>
</dbReference>
<evidence type="ECO:0000313" key="18">
    <source>
        <dbReference type="Proteomes" id="UP000006727"/>
    </source>
</evidence>
<dbReference type="PROSITE" id="PS50014">
    <property type="entry name" value="BROMODOMAIN_2"/>
    <property type="match status" value="1"/>
</dbReference>
<dbReference type="InterPro" id="IPR001487">
    <property type="entry name" value="Bromodomain"/>
</dbReference>
<feature type="compositionally biased region" description="Basic and acidic residues" evidence="12">
    <location>
        <begin position="2247"/>
        <end position="2263"/>
    </location>
</feature>
<reference evidence="16 18" key="2">
    <citation type="journal article" date="2018" name="Plant J.">
        <title>The Physcomitrella patens chromosome-scale assembly reveals moss genome structure and evolution.</title>
        <authorList>
            <person name="Lang D."/>
            <person name="Ullrich K.K."/>
            <person name="Murat F."/>
            <person name="Fuchs J."/>
            <person name="Jenkins J."/>
            <person name="Haas F.B."/>
            <person name="Piednoel M."/>
            <person name="Gundlach H."/>
            <person name="Van Bel M."/>
            <person name="Meyberg R."/>
            <person name="Vives C."/>
            <person name="Morata J."/>
            <person name="Symeonidi A."/>
            <person name="Hiss M."/>
            <person name="Muchero W."/>
            <person name="Kamisugi Y."/>
            <person name="Saleh O."/>
            <person name="Blanc G."/>
            <person name="Decker E.L."/>
            <person name="van Gessel N."/>
            <person name="Grimwood J."/>
            <person name="Hayes R.D."/>
            <person name="Graham S.W."/>
            <person name="Gunter L.E."/>
            <person name="McDaniel S.F."/>
            <person name="Hoernstein S.N.W."/>
            <person name="Larsson A."/>
            <person name="Li F.W."/>
            <person name="Perroud P.F."/>
            <person name="Phillips J."/>
            <person name="Ranjan P."/>
            <person name="Rokshar D.S."/>
            <person name="Rothfels C.J."/>
            <person name="Schneider L."/>
            <person name="Shu S."/>
            <person name="Stevenson D.W."/>
            <person name="Thummler F."/>
            <person name="Tillich M."/>
            <person name="Villarreal Aguilar J.C."/>
            <person name="Widiez T."/>
            <person name="Wong G.K."/>
            <person name="Wymore A."/>
            <person name="Zhang Y."/>
            <person name="Zimmer A.D."/>
            <person name="Quatrano R.S."/>
            <person name="Mayer K.F.X."/>
            <person name="Goodstein D."/>
            <person name="Casacuberta J.M."/>
            <person name="Vandepoele K."/>
            <person name="Reski R."/>
            <person name="Cuming A.C."/>
            <person name="Tuskan G.A."/>
            <person name="Maumus F."/>
            <person name="Salse J."/>
            <person name="Schmutz J."/>
            <person name="Rensing S.A."/>
        </authorList>
    </citation>
    <scope>NUCLEOTIDE SEQUENCE [LARGE SCALE GENOMIC DNA]</scope>
    <source>
        <strain evidence="17 18">cv. Gransden 2004</strain>
    </source>
</reference>
<evidence type="ECO:0000259" key="14">
    <source>
        <dbReference type="PROSITE" id="PS50016"/>
    </source>
</evidence>
<dbReference type="EnsemblPlants" id="Pp3c1_860V3.3">
    <property type="protein sequence ID" value="Pp3c1_860V3.3"/>
    <property type="gene ID" value="Pp3c1_860"/>
</dbReference>
<feature type="region of interest" description="Disordered" evidence="12">
    <location>
        <begin position="1818"/>
        <end position="1856"/>
    </location>
</feature>
<evidence type="ECO:0000256" key="4">
    <source>
        <dbReference type="ARBA" id="ARBA00022771"/>
    </source>
</evidence>
<reference evidence="17" key="3">
    <citation type="submission" date="2020-12" db="UniProtKB">
        <authorList>
            <consortium name="EnsemblPlants"/>
        </authorList>
    </citation>
    <scope>IDENTIFICATION</scope>
</reference>
<dbReference type="Gramene" id="Pp3c1_860V3.2">
    <property type="protein sequence ID" value="Pp3c1_860V3.2"/>
    <property type="gene ID" value="Pp3c1_860"/>
</dbReference>
<dbReference type="Pfam" id="PF05964">
    <property type="entry name" value="FYRN"/>
    <property type="match status" value="1"/>
</dbReference>
<dbReference type="Gene3D" id="3.30.40.10">
    <property type="entry name" value="Zinc/RING finger domain, C3HC4 (zinc finger)"/>
    <property type="match status" value="2"/>
</dbReference>
<evidence type="ECO:0000256" key="1">
    <source>
        <dbReference type="ARBA" id="ARBA00004123"/>
    </source>
</evidence>
<accession>A0A2K1L6G3</accession>
<keyword evidence="18" id="KW-1185">Reference proteome</keyword>
<dbReference type="PROSITE" id="PS01359">
    <property type="entry name" value="ZF_PHD_1"/>
    <property type="match status" value="2"/>
</dbReference>
<feature type="domain" description="MBD" evidence="15">
    <location>
        <begin position="586"/>
        <end position="657"/>
    </location>
</feature>
<feature type="domain" description="PHD-type" evidence="14">
    <location>
        <begin position="223"/>
        <end position="274"/>
    </location>
</feature>
<dbReference type="CDD" id="cd15489">
    <property type="entry name" value="PHD_SF"/>
    <property type="match status" value="1"/>
</dbReference>
<dbReference type="FunCoup" id="A0A2K1L6G3">
    <property type="interactions" value="2042"/>
</dbReference>
<dbReference type="CDD" id="cd04369">
    <property type="entry name" value="Bromodomain"/>
    <property type="match status" value="1"/>
</dbReference>
<evidence type="ECO:0000313" key="16">
    <source>
        <dbReference type="EMBL" id="PNR61623.1"/>
    </source>
</evidence>
<name>A0A2K1L6G3_PHYPA</name>
<evidence type="ECO:0008006" key="19">
    <source>
        <dbReference type="Google" id="ProtNLM"/>
    </source>
</evidence>
<dbReference type="RefSeq" id="XP_024383114.1">
    <property type="nucleotide sequence ID" value="XM_024527346.2"/>
</dbReference>
<dbReference type="InterPro" id="IPR036427">
    <property type="entry name" value="Bromodomain-like_sf"/>
</dbReference>
<dbReference type="PANTHER" id="PTHR47162:SF10">
    <property type="entry name" value="METHYL-CPG-BINDING DOMAIN-CONTAINING PROTEIN 9 ISOFORM X1"/>
    <property type="match status" value="1"/>
</dbReference>
<dbReference type="STRING" id="3218.A0A2K1L6G3"/>
<dbReference type="InterPro" id="IPR019787">
    <property type="entry name" value="Znf_PHD-finger"/>
</dbReference>
<evidence type="ECO:0000256" key="2">
    <source>
        <dbReference type="ARBA" id="ARBA00007444"/>
    </source>
</evidence>
<dbReference type="GeneID" id="112285931"/>
<feature type="compositionally biased region" description="Basic and acidic residues" evidence="12">
    <location>
        <begin position="1"/>
        <end position="10"/>
    </location>
</feature>
<dbReference type="Pfam" id="PF02791">
    <property type="entry name" value="DDT"/>
    <property type="match status" value="1"/>
</dbReference>
<dbReference type="Gramene" id="Pp3c1_860V3.3">
    <property type="protein sequence ID" value="Pp3c1_860V3.3"/>
    <property type="gene ID" value="Pp3c1_860"/>
</dbReference>
<feature type="compositionally biased region" description="Basic and acidic residues" evidence="12">
    <location>
        <begin position="2314"/>
        <end position="2323"/>
    </location>
</feature>
<dbReference type="GO" id="GO:0008270">
    <property type="term" value="F:zinc ion binding"/>
    <property type="evidence" value="ECO:0007669"/>
    <property type="project" value="UniProtKB-KW"/>
</dbReference>
<comment type="similarity">
    <text evidence="2">Belongs to the WAL family.</text>
</comment>
<gene>
    <name evidence="17" type="primary">LOC112285931</name>
    <name evidence="16" type="ORF">PHYPA_000046</name>
</gene>
<evidence type="ECO:0000256" key="6">
    <source>
        <dbReference type="ARBA" id="ARBA00023015"/>
    </source>
</evidence>
<feature type="region of interest" description="Disordered" evidence="12">
    <location>
        <begin position="3720"/>
        <end position="3760"/>
    </location>
</feature>
<reference evidence="16 18" key="1">
    <citation type="journal article" date="2008" name="Science">
        <title>The Physcomitrella genome reveals evolutionary insights into the conquest of land by plants.</title>
        <authorList>
            <person name="Rensing S."/>
            <person name="Lang D."/>
            <person name="Zimmer A."/>
            <person name="Terry A."/>
            <person name="Salamov A."/>
            <person name="Shapiro H."/>
            <person name="Nishiyama T."/>
            <person name="Perroud P.-F."/>
            <person name="Lindquist E."/>
            <person name="Kamisugi Y."/>
            <person name="Tanahashi T."/>
            <person name="Sakakibara K."/>
            <person name="Fujita T."/>
            <person name="Oishi K."/>
            <person name="Shin-I T."/>
            <person name="Kuroki Y."/>
            <person name="Toyoda A."/>
            <person name="Suzuki Y."/>
            <person name="Hashimoto A."/>
            <person name="Yamaguchi K."/>
            <person name="Sugano A."/>
            <person name="Kohara Y."/>
            <person name="Fujiyama A."/>
            <person name="Anterola A."/>
            <person name="Aoki S."/>
            <person name="Ashton N."/>
            <person name="Barbazuk W.B."/>
            <person name="Barker E."/>
            <person name="Bennetzen J."/>
            <person name="Bezanilla M."/>
            <person name="Blankenship R."/>
            <person name="Cho S.H."/>
            <person name="Dutcher S."/>
            <person name="Estelle M."/>
            <person name="Fawcett J.A."/>
            <person name="Gundlach H."/>
            <person name="Hanada K."/>
            <person name="Heyl A."/>
            <person name="Hicks K.A."/>
            <person name="Hugh J."/>
            <person name="Lohr M."/>
            <person name="Mayer K."/>
            <person name="Melkozernov A."/>
            <person name="Murata T."/>
            <person name="Nelson D."/>
            <person name="Pils B."/>
            <person name="Prigge M."/>
            <person name="Reiss B."/>
            <person name="Renner T."/>
            <person name="Rombauts S."/>
            <person name="Rushton P."/>
            <person name="Sanderfoot A."/>
            <person name="Schween G."/>
            <person name="Shiu S.-H."/>
            <person name="Stueber K."/>
            <person name="Theodoulou F.L."/>
            <person name="Tu H."/>
            <person name="Van de Peer Y."/>
            <person name="Verrier P.J."/>
            <person name="Waters E."/>
            <person name="Wood A."/>
            <person name="Yang L."/>
            <person name="Cove D."/>
            <person name="Cuming A."/>
            <person name="Hasebe M."/>
            <person name="Lucas S."/>
            <person name="Mishler D.B."/>
            <person name="Reski R."/>
            <person name="Grigoriev I."/>
            <person name="Quatrano R.S."/>
            <person name="Boore J.L."/>
        </authorList>
    </citation>
    <scope>NUCLEOTIDE SEQUENCE [LARGE SCALE GENOMIC DNA]</scope>
    <source>
        <strain evidence="17 18">cv. Gransden 2004</strain>
    </source>
</reference>
<feature type="domain" description="Bromo" evidence="13">
    <location>
        <begin position="1743"/>
        <end position="1790"/>
    </location>
</feature>
<feature type="compositionally biased region" description="Basic and acidic residues" evidence="12">
    <location>
        <begin position="1818"/>
        <end position="1834"/>
    </location>
</feature>
<dbReference type="Gramene" id="Pp3c1_860V3.5">
    <property type="protein sequence ID" value="Pp3c1_860V3.5"/>
    <property type="gene ID" value="Pp3c1_860"/>
</dbReference>
<evidence type="ECO:0000259" key="15">
    <source>
        <dbReference type="PROSITE" id="PS50982"/>
    </source>
</evidence>
<feature type="region of interest" description="Disordered" evidence="12">
    <location>
        <begin position="2238"/>
        <end position="2263"/>
    </location>
</feature>
<feature type="region of interest" description="Disordered" evidence="12">
    <location>
        <begin position="3203"/>
        <end position="3278"/>
    </location>
</feature>
<keyword evidence="9" id="KW-0539">Nucleus</keyword>
<dbReference type="GO" id="GO:0005634">
    <property type="term" value="C:nucleus"/>
    <property type="evidence" value="ECO:0007669"/>
    <property type="project" value="UniProtKB-SubCell"/>
</dbReference>
<dbReference type="InterPro" id="IPR001739">
    <property type="entry name" value="Methyl_CpG_DNA-bd"/>
</dbReference>
<evidence type="ECO:0000259" key="13">
    <source>
        <dbReference type="PROSITE" id="PS50014"/>
    </source>
</evidence>
<dbReference type="GO" id="GO:0003677">
    <property type="term" value="F:DNA binding"/>
    <property type="evidence" value="ECO:0007669"/>
    <property type="project" value="InterPro"/>
</dbReference>
<feature type="compositionally biased region" description="Low complexity" evidence="12">
    <location>
        <begin position="3118"/>
        <end position="3139"/>
    </location>
</feature>
<protein>
    <recommendedName>
        <fullName evidence="19">PHD-type domain-containing protein</fullName>
    </recommendedName>
</protein>
<feature type="region of interest" description="Disordered" evidence="12">
    <location>
        <begin position="2078"/>
        <end position="2101"/>
    </location>
</feature>
<dbReference type="InterPro" id="IPR019786">
    <property type="entry name" value="Zinc_finger_PHD-type_CS"/>
</dbReference>
<dbReference type="PANTHER" id="PTHR47162">
    <property type="entry name" value="OS02G0192300 PROTEIN"/>
    <property type="match status" value="1"/>
</dbReference>
<dbReference type="PROSITE" id="PS51542">
    <property type="entry name" value="FYRN"/>
    <property type="match status" value="1"/>
</dbReference>
<dbReference type="InterPro" id="IPR013083">
    <property type="entry name" value="Znf_RING/FYVE/PHD"/>
</dbReference>
<dbReference type="EMBL" id="ABEU02000001">
    <property type="protein sequence ID" value="PNR61623.1"/>
    <property type="molecule type" value="Genomic_DNA"/>
</dbReference>
<evidence type="ECO:0000256" key="11">
    <source>
        <dbReference type="PROSITE-ProRule" id="PRU00146"/>
    </source>
</evidence>
<evidence type="ECO:0000256" key="12">
    <source>
        <dbReference type="SAM" id="MobiDB-lite"/>
    </source>
</evidence>
<evidence type="ECO:0000256" key="5">
    <source>
        <dbReference type="ARBA" id="ARBA00022833"/>
    </source>
</evidence>
<evidence type="ECO:0000256" key="7">
    <source>
        <dbReference type="ARBA" id="ARBA00023117"/>
    </source>
</evidence>
<dbReference type="InterPro" id="IPR001965">
    <property type="entry name" value="Znf_PHD"/>
</dbReference>
<organism evidence="16">
    <name type="scientific">Physcomitrium patens</name>
    <name type="common">Spreading-leaved earth moss</name>
    <name type="synonym">Physcomitrella patens</name>
    <dbReference type="NCBI Taxonomy" id="3218"/>
    <lineage>
        <taxon>Eukaryota</taxon>
        <taxon>Viridiplantae</taxon>
        <taxon>Streptophyta</taxon>
        <taxon>Embryophyta</taxon>
        <taxon>Bryophyta</taxon>
        <taxon>Bryophytina</taxon>
        <taxon>Bryopsida</taxon>
        <taxon>Funariidae</taxon>
        <taxon>Funariales</taxon>
        <taxon>Funariaceae</taxon>
        <taxon>Physcomitrium</taxon>
    </lineage>
</organism>
<dbReference type="EnsemblPlants" id="Pp3c1_860V3.5">
    <property type="protein sequence ID" value="Pp3c1_860V3.5"/>
    <property type="gene ID" value="Pp3c1_860"/>
</dbReference>
<dbReference type="CDD" id="cd15519">
    <property type="entry name" value="PHD1_Lid2p_like"/>
    <property type="match status" value="1"/>
</dbReference>
<dbReference type="Gene3D" id="1.20.920.10">
    <property type="entry name" value="Bromodomain-like"/>
    <property type="match status" value="1"/>
</dbReference>
<keyword evidence="4 11" id="KW-0863">Zinc-finger</keyword>
<dbReference type="EnsemblPlants" id="Pp3c1_860V3.2">
    <property type="protein sequence ID" value="Pp3c1_860V3.2"/>
    <property type="gene ID" value="Pp3c1_860"/>
</dbReference>
<dbReference type="SMART" id="SM00249">
    <property type="entry name" value="PHD"/>
    <property type="match status" value="2"/>
</dbReference>
<dbReference type="Gene3D" id="3.30.160.360">
    <property type="match status" value="1"/>
</dbReference>
<dbReference type="Pfam" id="PF00439">
    <property type="entry name" value="Bromodomain"/>
    <property type="match status" value="1"/>
</dbReference>
<dbReference type="Pfam" id="PF15613">
    <property type="entry name" value="WSD"/>
    <property type="match status" value="1"/>
</dbReference>
<dbReference type="SUPFAM" id="SSF57903">
    <property type="entry name" value="FYVE/PHD zinc finger"/>
    <property type="match status" value="2"/>
</dbReference>
<evidence type="ECO:0000256" key="10">
    <source>
        <dbReference type="PROSITE-ProRule" id="PRU00035"/>
    </source>
</evidence>
<evidence type="ECO:0000256" key="8">
    <source>
        <dbReference type="ARBA" id="ARBA00023163"/>
    </source>
</evidence>
<dbReference type="PROSITE" id="PS50982">
    <property type="entry name" value="MBD"/>
    <property type="match status" value="1"/>
</dbReference>